<feature type="domain" description="CCHC-type" evidence="3">
    <location>
        <begin position="129"/>
        <end position="144"/>
    </location>
</feature>
<evidence type="ECO:0000256" key="2">
    <source>
        <dbReference type="SAM" id="MobiDB-lite"/>
    </source>
</evidence>
<keyword evidence="1" id="KW-0479">Metal-binding</keyword>
<keyword evidence="5" id="KW-1185">Reference proteome</keyword>
<keyword evidence="1" id="KW-0863">Zinc-finger</keyword>
<organism evidence="4 5">
    <name type="scientific">Senna tora</name>
    <dbReference type="NCBI Taxonomy" id="362788"/>
    <lineage>
        <taxon>Eukaryota</taxon>
        <taxon>Viridiplantae</taxon>
        <taxon>Streptophyta</taxon>
        <taxon>Embryophyta</taxon>
        <taxon>Tracheophyta</taxon>
        <taxon>Spermatophyta</taxon>
        <taxon>Magnoliopsida</taxon>
        <taxon>eudicotyledons</taxon>
        <taxon>Gunneridae</taxon>
        <taxon>Pentapetalae</taxon>
        <taxon>rosids</taxon>
        <taxon>fabids</taxon>
        <taxon>Fabales</taxon>
        <taxon>Fabaceae</taxon>
        <taxon>Caesalpinioideae</taxon>
        <taxon>Cassia clade</taxon>
        <taxon>Senna</taxon>
    </lineage>
</organism>
<dbReference type="EMBL" id="JAAIUW010000010">
    <property type="protein sequence ID" value="KAF7812818.1"/>
    <property type="molecule type" value="Genomic_DNA"/>
</dbReference>
<dbReference type="GO" id="GO:0008270">
    <property type="term" value="F:zinc ion binding"/>
    <property type="evidence" value="ECO:0007669"/>
    <property type="project" value="UniProtKB-KW"/>
</dbReference>
<dbReference type="Gene3D" id="4.10.60.10">
    <property type="entry name" value="Zinc finger, CCHC-type"/>
    <property type="match status" value="1"/>
</dbReference>
<dbReference type="GO" id="GO:0003676">
    <property type="term" value="F:nucleic acid binding"/>
    <property type="evidence" value="ECO:0007669"/>
    <property type="project" value="InterPro"/>
</dbReference>
<protein>
    <submittedName>
        <fullName evidence="4">Retrovirus-related Pol polyprotein from transposon TNT 1-94</fullName>
    </submittedName>
</protein>
<evidence type="ECO:0000313" key="4">
    <source>
        <dbReference type="EMBL" id="KAF7812818.1"/>
    </source>
</evidence>
<dbReference type="SUPFAM" id="SSF57756">
    <property type="entry name" value="Retrovirus zinc finger-like domains"/>
    <property type="match status" value="1"/>
</dbReference>
<dbReference type="OrthoDB" id="1722863at2759"/>
<comment type="caution">
    <text evidence="4">The sequence shown here is derived from an EMBL/GenBank/DDBJ whole genome shotgun (WGS) entry which is preliminary data.</text>
</comment>
<evidence type="ECO:0000256" key="1">
    <source>
        <dbReference type="PROSITE-ProRule" id="PRU00047"/>
    </source>
</evidence>
<dbReference type="Proteomes" id="UP000634136">
    <property type="component" value="Unassembled WGS sequence"/>
</dbReference>
<proteinExistence type="predicted"/>
<reference evidence="4" key="1">
    <citation type="submission" date="2020-09" db="EMBL/GenBank/DDBJ databases">
        <title>Genome-Enabled Discovery of Anthraquinone Biosynthesis in Senna tora.</title>
        <authorList>
            <person name="Kang S.-H."/>
            <person name="Pandey R.P."/>
            <person name="Lee C.-M."/>
            <person name="Sim J.-S."/>
            <person name="Jeong J.-T."/>
            <person name="Choi B.-S."/>
            <person name="Jung M."/>
            <person name="Ginzburg D."/>
            <person name="Zhao K."/>
            <person name="Won S.Y."/>
            <person name="Oh T.-J."/>
            <person name="Yu Y."/>
            <person name="Kim N.-H."/>
            <person name="Lee O.R."/>
            <person name="Lee T.-H."/>
            <person name="Bashyal P."/>
            <person name="Kim T.-S."/>
            <person name="Lee W.-H."/>
            <person name="Kawkins C."/>
            <person name="Kim C.-K."/>
            <person name="Kim J.S."/>
            <person name="Ahn B.O."/>
            <person name="Rhee S.Y."/>
            <person name="Sohng J.K."/>
        </authorList>
    </citation>
    <scope>NUCLEOTIDE SEQUENCE</scope>
    <source>
        <tissue evidence="4">Leaf</tissue>
    </source>
</reference>
<evidence type="ECO:0000259" key="3">
    <source>
        <dbReference type="PROSITE" id="PS50158"/>
    </source>
</evidence>
<gene>
    <name evidence="4" type="ORF">G2W53_033794</name>
</gene>
<accession>A0A834SZY8</accession>
<dbReference type="PROSITE" id="PS50158">
    <property type="entry name" value="ZF_CCHC"/>
    <property type="match status" value="1"/>
</dbReference>
<dbReference type="InterPro" id="IPR001878">
    <property type="entry name" value="Znf_CCHC"/>
</dbReference>
<feature type="region of interest" description="Disordered" evidence="2">
    <location>
        <begin position="80"/>
        <end position="126"/>
    </location>
</feature>
<dbReference type="AlphaFoldDB" id="A0A834SZY8"/>
<evidence type="ECO:0000313" key="5">
    <source>
        <dbReference type="Proteomes" id="UP000634136"/>
    </source>
</evidence>
<keyword evidence="1" id="KW-0862">Zinc</keyword>
<dbReference type="InterPro" id="IPR036875">
    <property type="entry name" value="Znf_CCHC_sf"/>
</dbReference>
<sequence length="148" mass="16525">MITGLSAALNGIPVLNGTNFKNWKERVMIVLGCLDLDNAFRLDRPAALTDGNSNVSYNTQKEKWSLNELIAQCVQEEERHKQNKVESAHLASSSSVKASNKRKRNEKGTADKGKSSQNVQKKQDTGPTCFFCRKHGHVKKDCSKFSAW</sequence>
<name>A0A834SZY8_9FABA</name>